<sequence length="265" mass="30408">MSHYTAQKINQTLDINGDLTKAAWQSATWSQRFVDMETGAPGLYDTRTAILWNDLYLYVALVAEDPFVEAHLTERDSIIFLENDLELLIDGGDCYYELEVNARNTIYEVFFIWRDAYQRGGRFDVPLFDVHHPQAMTFGGNHDRDGATFWYGTHPRGLRWAFLNYDLPGLKTAVQVDGTLNDNTDIDRGWSLEIAIPWQSLGWLANGRSLPPKNGDLWRMFLGRFQKVPVPGVKVQPHQAMVLTPHGVYDTHQPESWSEIVFQNE</sequence>
<reference evidence="1 2" key="1">
    <citation type="submission" date="2018-11" db="EMBL/GenBank/DDBJ databases">
        <authorList>
            <person name="Zhou Z."/>
            <person name="Wang G."/>
        </authorList>
    </citation>
    <scope>NUCLEOTIDE SEQUENCE [LARGE SCALE GENOMIC DNA]</scope>
    <source>
        <strain evidence="1 2">KCTC52004</strain>
    </source>
</reference>
<dbReference type="PANTHER" id="PTHR35532:SF5">
    <property type="entry name" value="CARBOHYDRATE-BINDING DOMAIN-CONTAINING PROTEIN"/>
    <property type="match status" value="1"/>
</dbReference>
<name>A0A3P1BJ59_9BACT</name>
<accession>A0A3P1BJ59</accession>
<evidence type="ECO:0000313" key="1">
    <source>
        <dbReference type="EMBL" id="RRB00863.1"/>
    </source>
</evidence>
<organism evidence="1 2">
    <name type="scientific">Larkinella rosea</name>
    <dbReference type="NCBI Taxonomy" id="2025312"/>
    <lineage>
        <taxon>Bacteria</taxon>
        <taxon>Pseudomonadati</taxon>
        <taxon>Bacteroidota</taxon>
        <taxon>Cytophagia</taxon>
        <taxon>Cytophagales</taxon>
        <taxon>Spirosomataceae</taxon>
        <taxon>Larkinella</taxon>
    </lineage>
</organism>
<evidence type="ECO:0008006" key="3">
    <source>
        <dbReference type="Google" id="ProtNLM"/>
    </source>
</evidence>
<dbReference type="OrthoDB" id="9786766at2"/>
<proteinExistence type="predicted"/>
<comment type="caution">
    <text evidence="1">The sequence shown here is derived from an EMBL/GenBank/DDBJ whole genome shotgun (WGS) entry which is preliminary data.</text>
</comment>
<evidence type="ECO:0000313" key="2">
    <source>
        <dbReference type="Proteomes" id="UP000271925"/>
    </source>
</evidence>
<dbReference type="AlphaFoldDB" id="A0A3P1BJ59"/>
<dbReference type="Proteomes" id="UP000271925">
    <property type="component" value="Unassembled WGS sequence"/>
</dbReference>
<dbReference type="RefSeq" id="WP_124877328.1">
    <property type="nucleotide sequence ID" value="NZ_RQJO01000010.1"/>
</dbReference>
<protein>
    <recommendedName>
        <fullName evidence="3">Carbohydrate-binding domain-containing protein</fullName>
    </recommendedName>
</protein>
<gene>
    <name evidence="1" type="ORF">EHT25_21980</name>
</gene>
<dbReference type="SUPFAM" id="SSF49344">
    <property type="entry name" value="CBD9-like"/>
    <property type="match status" value="1"/>
</dbReference>
<dbReference type="PANTHER" id="PTHR35532">
    <property type="entry name" value="SIMILAR TO POLYHYDROXYALKANOATE DEPOLYMERASE"/>
    <property type="match status" value="1"/>
</dbReference>
<dbReference type="CDD" id="cd09620">
    <property type="entry name" value="CBM9_like_3"/>
    <property type="match status" value="1"/>
</dbReference>
<dbReference type="Gene3D" id="2.60.40.1190">
    <property type="match status" value="1"/>
</dbReference>
<dbReference type="EMBL" id="RQJO01000010">
    <property type="protein sequence ID" value="RRB00863.1"/>
    <property type="molecule type" value="Genomic_DNA"/>
</dbReference>
<keyword evidence="2" id="KW-1185">Reference proteome</keyword>